<evidence type="ECO:0000256" key="5">
    <source>
        <dbReference type="ARBA" id="ARBA00023235"/>
    </source>
</evidence>
<feature type="domain" description="Alpha-D-phosphohexomutase alpha/beta/alpha" evidence="13">
    <location>
        <begin position="3"/>
        <end position="135"/>
    </location>
</feature>
<comment type="catalytic activity">
    <reaction evidence="6 9 11">
        <text>alpha-D-glucosamine 1-phosphate = D-glucosamine 6-phosphate</text>
        <dbReference type="Rhea" id="RHEA:23424"/>
        <dbReference type="ChEBI" id="CHEBI:58516"/>
        <dbReference type="ChEBI" id="CHEBI:58725"/>
        <dbReference type="EC" id="5.4.2.10"/>
    </reaction>
</comment>
<dbReference type="Gene3D" id="3.30.310.50">
    <property type="entry name" value="Alpha-D-phosphohexomutase, C-terminal domain"/>
    <property type="match status" value="1"/>
</dbReference>
<dbReference type="PRINTS" id="PR00509">
    <property type="entry name" value="PGMPMM"/>
</dbReference>
<dbReference type="InterPro" id="IPR016055">
    <property type="entry name" value="A-D-PHexomutase_a/b/a-I/II/III"/>
</dbReference>
<dbReference type="FunFam" id="3.30.310.50:FF:000001">
    <property type="entry name" value="Phosphoglucosamine mutase"/>
    <property type="match status" value="1"/>
</dbReference>
<dbReference type="Proteomes" id="UP000657006">
    <property type="component" value="Unassembled WGS sequence"/>
</dbReference>
<feature type="domain" description="Alpha-D-phosphohexomutase C-terminal" evidence="12">
    <location>
        <begin position="375"/>
        <end position="443"/>
    </location>
</feature>
<dbReference type="RefSeq" id="WP_177719596.1">
    <property type="nucleotide sequence ID" value="NZ_JACRSQ010000009.1"/>
</dbReference>
<dbReference type="InterPro" id="IPR050060">
    <property type="entry name" value="Phosphoglucosamine_mutase"/>
</dbReference>
<evidence type="ECO:0000256" key="2">
    <source>
        <dbReference type="ARBA" id="ARBA00022553"/>
    </source>
</evidence>
<evidence type="ECO:0000259" key="15">
    <source>
        <dbReference type="Pfam" id="PF02880"/>
    </source>
</evidence>
<organism evidence="16 17">
    <name type="scientific">Bianquea renquensis</name>
    <dbReference type="NCBI Taxonomy" id="2763661"/>
    <lineage>
        <taxon>Bacteria</taxon>
        <taxon>Bacillati</taxon>
        <taxon>Bacillota</taxon>
        <taxon>Clostridia</taxon>
        <taxon>Eubacteriales</taxon>
        <taxon>Bianqueaceae</taxon>
        <taxon>Bianquea</taxon>
    </lineage>
</organism>
<comment type="caution">
    <text evidence="16">The sequence shown here is derived from an EMBL/GenBank/DDBJ whole genome shotgun (WGS) entry which is preliminary data.</text>
</comment>
<dbReference type="Pfam" id="PF00408">
    <property type="entry name" value="PGM_PMM_IV"/>
    <property type="match status" value="1"/>
</dbReference>
<dbReference type="Pfam" id="PF02879">
    <property type="entry name" value="PGM_PMM_II"/>
    <property type="match status" value="1"/>
</dbReference>
<dbReference type="FunFam" id="3.40.120.10:FF:000001">
    <property type="entry name" value="Phosphoglucosamine mutase"/>
    <property type="match status" value="1"/>
</dbReference>
<evidence type="ECO:0000313" key="17">
    <source>
        <dbReference type="Proteomes" id="UP000657006"/>
    </source>
</evidence>
<evidence type="ECO:0000313" key="16">
    <source>
        <dbReference type="EMBL" id="MBC8543428.1"/>
    </source>
</evidence>
<keyword evidence="4 9" id="KW-0460">Magnesium</keyword>
<evidence type="ECO:0000259" key="14">
    <source>
        <dbReference type="Pfam" id="PF02879"/>
    </source>
</evidence>
<sequence length="449" mass="49038">MGRLFGTDGVRGLYEKELTLQLAYALGRAGAQVLAENRRHKPVIVLGRDTRFSGPMLEEALVKGICSTGAKALLLGVVPTPAVAYLTRFYRADAGIVISASHNPAKDNGIKFFNHEGYKLPDAVEDSIEARIEEEGLLARPMLEPEQIRVEDIHEQAVTDYVDFAASIPAASFKGLKVFLDCANGAASETAEKTFRKLGAEVSAIFAKPDGYNINDGCGSTHMEALQRKMREGAYDVGFAFDGDADRCLAVDARGNLVDGDQIMALCATQMKQKGLLKRDTIVVTVMSNLGLHLFAEKAGMHLEVTKVGDRYVLERMLEQGYNIGGEQSGHVIFLDDNTTGDGLLSSLHVCQTMLELNQPLEELAGLMQVLPQVLLNVQATKEQKERYEQDPAVSAEIAFVEKQLKGAGRVLIRPSGTEPLIRVMLEGEHPEEIEAYAHRIAKAIENVK</sequence>
<dbReference type="InterPro" id="IPR005841">
    <property type="entry name" value="Alpha-D-phosphohexomutase_SF"/>
</dbReference>
<dbReference type="PANTHER" id="PTHR42946">
    <property type="entry name" value="PHOSPHOHEXOSE MUTASE"/>
    <property type="match status" value="1"/>
</dbReference>
<comment type="similarity">
    <text evidence="1 9 10">Belongs to the phosphohexose mutase family.</text>
</comment>
<dbReference type="PROSITE" id="PS00710">
    <property type="entry name" value="PGM_PMM"/>
    <property type="match status" value="1"/>
</dbReference>
<comment type="PTM">
    <text evidence="9">Activated by phosphorylation.</text>
</comment>
<evidence type="ECO:0000256" key="8">
    <source>
        <dbReference type="ARBA" id="ARBA00068193"/>
    </source>
</evidence>
<dbReference type="GO" id="GO:0005829">
    <property type="term" value="C:cytosol"/>
    <property type="evidence" value="ECO:0007669"/>
    <property type="project" value="TreeGrafter"/>
</dbReference>
<evidence type="ECO:0000259" key="12">
    <source>
        <dbReference type="Pfam" id="PF00408"/>
    </source>
</evidence>
<evidence type="ECO:0000256" key="4">
    <source>
        <dbReference type="ARBA" id="ARBA00022842"/>
    </source>
</evidence>
<evidence type="ECO:0000256" key="3">
    <source>
        <dbReference type="ARBA" id="ARBA00022723"/>
    </source>
</evidence>
<protein>
    <recommendedName>
        <fullName evidence="8 9">Phosphoglucosamine mutase</fullName>
        <ecNumber evidence="7 9">5.4.2.10</ecNumber>
    </recommendedName>
</protein>
<gene>
    <name evidence="9" type="primary">glmM</name>
    <name evidence="16" type="ORF">H8730_07715</name>
</gene>
<feature type="domain" description="Alpha-D-phosphohexomutase alpha/beta/alpha" evidence="15">
    <location>
        <begin position="259"/>
        <end position="369"/>
    </location>
</feature>
<dbReference type="InterPro" id="IPR036900">
    <property type="entry name" value="A-D-PHexomutase_C_sf"/>
</dbReference>
<dbReference type="GO" id="GO:0009252">
    <property type="term" value="P:peptidoglycan biosynthetic process"/>
    <property type="evidence" value="ECO:0007669"/>
    <property type="project" value="TreeGrafter"/>
</dbReference>
<evidence type="ECO:0000259" key="13">
    <source>
        <dbReference type="Pfam" id="PF02878"/>
    </source>
</evidence>
<dbReference type="SUPFAM" id="SSF55957">
    <property type="entry name" value="Phosphoglucomutase, C-terminal domain"/>
    <property type="match status" value="1"/>
</dbReference>
<feature type="binding site" description="via phosphate group" evidence="9">
    <location>
        <position position="101"/>
    </location>
    <ligand>
        <name>Mg(2+)</name>
        <dbReference type="ChEBI" id="CHEBI:18420"/>
    </ligand>
</feature>
<dbReference type="FunFam" id="3.40.120.10:FF:000002">
    <property type="entry name" value="Phosphoglucosamine mutase"/>
    <property type="match status" value="1"/>
</dbReference>
<accession>A0A926DQN1</accession>
<evidence type="ECO:0000256" key="11">
    <source>
        <dbReference type="RuleBase" id="RU004327"/>
    </source>
</evidence>
<dbReference type="GO" id="GO:0004615">
    <property type="term" value="F:phosphomannomutase activity"/>
    <property type="evidence" value="ECO:0007669"/>
    <property type="project" value="TreeGrafter"/>
</dbReference>
<dbReference type="NCBIfam" id="NF008139">
    <property type="entry name" value="PRK10887.1"/>
    <property type="match status" value="1"/>
</dbReference>
<keyword evidence="17" id="KW-1185">Reference proteome</keyword>
<feature type="binding site" evidence="9">
    <location>
        <position position="242"/>
    </location>
    <ligand>
        <name>Mg(2+)</name>
        <dbReference type="ChEBI" id="CHEBI:18420"/>
    </ligand>
</feature>
<dbReference type="InterPro" id="IPR005845">
    <property type="entry name" value="A-D-PHexomutase_a/b/a-II"/>
</dbReference>
<evidence type="ECO:0000256" key="1">
    <source>
        <dbReference type="ARBA" id="ARBA00010231"/>
    </source>
</evidence>
<dbReference type="InterPro" id="IPR005844">
    <property type="entry name" value="A-D-PHexomutase_a/b/a-I"/>
</dbReference>
<dbReference type="Pfam" id="PF02878">
    <property type="entry name" value="PGM_PMM_I"/>
    <property type="match status" value="1"/>
</dbReference>
<proteinExistence type="inferred from homology"/>
<evidence type="ECO:0000256" key="10">
    <source>
        <dbReference type="RuleBase" id="RU004326"/>
    </source>
</evidence>
<keyword evidence="2 9" id="KW-0597">Phosphoprotein</keyword>
<dbReference type="InterPro" id="IPR006352">
    <property type="entry name" value="GlmM_bact"/>
</dbReference>
<feature type="binding site" evidence="9">
    <location>
        <position position="246"/>
    </location>
    <ligand>
        <name>Mg(2+)</name>
        <dbReference type="ChEBI" id="CHEBI:18420"/>
    </ligand>
</feature>
<dbReference type="CDD" id="cd05802">
    <property type="entry name" value="GlmM"/>
    <property type="match status" value="1"/>
</dbReference>
<dbReference type="EC" id="5.4.2.10" evidence="7 9"/>
<evidence type="ECO:0000256" key="6">
    <source>
        <dbReference type="ARBA" id="ARBA00050364"/>
    </source>
</evidence>
<dbReference type="Pfam" id="PF02880">
    <property type="entry name" value="PGM_PMM_III"/>
    <property type="match status" value="1"/>
</dbReference>
<dbReference type="GO" id="GO:0000287">
    <property type="term" value="F:magnesium ion binding"/>
    <property type="evidence" value="ECO:0007669"/>
    <property type="project" value="UniProtKB-UniRule"/>
</dbReference>
<dbReference type="InterPro" id="IPR005843">
    <property type="entry name" value="A-D-PHexomutase_C"/>
</dbReference>
<dbReference type="PANTHER" id="PTHR42946:SF1">
    <property type="entry name" value="PHOSPHOGLUCOMUTASE (ALPHA-D-GLUCOSE-1,6-BISPHOSPHATE-DEPENDENT)"/>
    <property type="match status" value="1"/>
</dbReference>
<feature type="domain" description="Alpha-D-phosphohexomutase alpha/beta/alpha" evidence="14">
    <location>
        <begin position="161"/>
        <end position="255"/>
    </location>
</feature>
<dbReference type="AlphaFoldDB" id="A0A926DQN1"/>
<dbReference type="GO" id="GO:0005975">
    <property type="term" value="P:carbohydrate metabolic process"/>
    <property type="evidence" value="ECO:0007669"/>
    <property type="project" value="InterPro"/>
</dbReference>
<dbReference type="HAMAP" id="MF_01554_B">
    <property type="entry name" value="GlmM_B"/>
    <property type="match status" value="1"/>
</dbReference>
<dbReference type="EMBL" id="JACRSQ010000009">
    <property type="protein sequence ID" value="MBC8543428.1"/>
    <property type="molecule type" value="Genomic_DNA"/>
</dbReference>
<evidence type="ECO:0000256" key="9">
    <source>
        <dbReference type="HAMAP-Rule" id="MF_01554"/>
    </source>
</evidence>
<dbReference type="SUPFAM" id="SSF53738">
    <property type="entry name" value="Phosphoglucomutase, first 3 domains"/>
    <property type="match status" value="3"/>
</dbReference>
<dbReference type="Gene3D" id="3.40.120.10">
    <property type="entry name" value="Alpha-D-Glucose-1,6-Bisphosphate, subunit A, domain 3"/>
    <property type="match status" value="3"/>
</dbReference>
<reference evidence="16" key="1">
    <citation type="submission" date="2020-08" db="EMBL/GenBank/DDBJ databases">
        <title>Genome public.</title>
        <authorList>
            <person name="Liu C."/>
            <person name="Sun Q."/>
        </authorList>
    </citation>
    <scope>NUCLEOTIDE SEQUENCE</scope>
    <source>
        <strain evidence="16">NSJ-32</strain>
    </source>
</reference>
<comment type="function">
    <text evidence="9 11">Catalyzes the conversion of glucosamine-6-phosphate to glucosamine-1-phosphate.</text>
</comment>
<dbReference type="GO" id="GO:0008966">
    <property type="term" value="F:phosphoglucosamine mutase activity"/>
    <property type="evidence" value="ECO:0007669"/>
    <property type="project" value="UniProtKB-UniRule"/>
</dbReference>
<feature type="binding site" evidence="9">
    <location>
        <position position="244"/>
    </location>
    <ligand>
        <name>Mg(2+)</name>
        <dbReference type="ChEBI" id="CHEBI:18420"/>
    </ligand>
</feature>
<dbReference type="InterPro" id="IPR016066">
    <property type="entry name" value="A-D-PHexomutase_CS"/>
</dbReference>
<evidence type="ECO:0000256" key="7">
    <source>
        <dbReference type="ARBA" id="ARBA00066330"/>
    </source>
</evidence>
<feature type="active site" description="Phosphoserine intermediate" evidence="9">
    <location>
        <position position="101"/>
    </location>
</feature>
<dbReference type="NCBIfam" id="TIGR01455">
    <property type="entry name" value="glmM"/>
    <property type="match status" value="1"/>
</dbReference>
<keyword evidence="3 9" id="KW-0479">Metal-binding</keyword>
<dbReference type="InterPro" id="IPR005846">
    <property type="entry name" value="A-D-PHexomutase_a/b/a-III"/>
</dbReference>
<comment type="cofactor">
    <cofactor evidence="9">
        <name>Mg(2+)</name>
        <dbReference type="ChEBI" id="CHEBI:18420"/>
    </cofactor>
    <text evidence="9">Binds 1 Mg(2+) ion per subunit.</text>
</comment>
<name>A0A926DQN1_9FIRM</name>
<keyword evidence="5 9" id="KW-0413">Isomerase</keyword>
<feature type="modified residue" description="Phosphoserine" evidence="9">
    <location>
        <position position="101"/>
    </location>
</feature>
<dbReference type="GO" id="GO:0006048">
    <property type="term" value="P:UDP-N-acetylglucosamine biosynthetic process"/>
    <property type="evidence" value="ECO:0007669"/>
    <property type="project" value="TreeGrafter"/>
</dbReference>